<feature type="transmembrane region" description="Helical" evidence="1">
    <location>
        <begin position="12"/>
        <end position="32"/>
    </location>
</feature>
<dbReference type="OrthoDB" id="2680554at2"/>
<dbReference type="Proteomes" id="UP000184038">
    <property type="component" value="Unassembled WGS sequence"/>
</dbReference>
<keyword evidence="1" id="KW-0812">Transmembrane</keyword>
<dbReference type="EMBL" id="FRCP01000006">
    <property type="protein sequence ID" value="SHM13753.1"/>
    <property type="molecule type" value="Genomic_DNA"/>
</dbReference>
<feature type="transmembrane region" description="Helical" evidence="1">
    <location>
        <begin position="91"/>
        <end position="112"/>
    </location>
</feature>
<dbReference type="InterPro" id="IPR021354">
    <property type="entry name" value="DUF2975"/>
</dbReference>
<dbReference type="RefSeq" id="WP_073283706.1">
    <property type="nucleotide sequence ID" value="NZ_FRCP01000006.1"/>
</dbReference>
<dbReference type="Pfam" id="PF11188">
    <property type="entry name" value="DUF2975"/>
    <property type="match status" value="1"/>
</dbReference>
<feature type="transmembrane region" description="Helical" evidence="1">
    <location>
        <begin position="118"/>
        <end position="142"/>
    </location>
</feature>
<keyword evidence="3" id="KW-1185">Reference proteome</keyword>
<organism evidence="2 3">
    <name type="scientific">Anaerosporobacter mobilis DSM 15930</name>
    <dbReference type="NCBI Taxonomy" id="1120996"/>
    <lineage>
        <taxon>Bacteria</taxon>
        <taxon>Bacillati</taxon>
        <taxon>Bacillota</taxon>
        <taxon>Clostridia</taxon>
        <taxon>Lachnospirales</taxon>
        <taxon>Lachnospiraceae</taxon>
        <taxon>Anaerosporobacter</taxon>
    </lineage>
</organism>
<name>A0A1M7GBV1_9FIRM</name>
<keyword evidence="1" id="KW-0472">Membrane</keyword>
<dbReference type="STRING" id="1120996.SAMN02746066_00973"/>
<evidence type="ECO:0000313" key="3">
    <source>
        <dbReference type="Proteomes" id="UP000184038"/>
    </source>
</evidence>
<protein>
    <recommendedName>
        <fullName evidence="4">DUF2975 domain-containing protein</fullName>
    </recommendedName>
</protein>
<reference evidence="2 3" key="1">
    <citation type="submission" date="2016-11" db="EMBL/GenBank/DDBJ databases">
        <authorList>
            <person name="Jaros S."/>
            <person name="Januszkiewicz K."/>
            <person name="Wedrychowicz H."/>
        </authorList>
    </citation>
    <scope>NUCLEOTIDE SEQUENCE [LARGE SCALE GENOMIC DNA]</scope>
    <source>
        <strain evidence="2 3">DSM 15930</strain>
    </source>
</reference>
<gene>
    <name evidence="2" type="ORF">SAMN02746066_00973</name>
</gene>
<accession>A0A1M7GBV1</accession>
<dbReference type="AlphaFoldDB" id="A0A1M7GBV1"/>
<evidence type="ECO:0000256" key="1">
    <source>
        <dbReference type="SAM" id="Phobius"/>
    </source>
</evidence>
<sequence>MNQQKLSKWLKCITILVTVMLTIILFLVIPAYGRDIVCLNSRYSGWYMPWLLFIWVLGIPCYVVLGIFWGICNEIRNDNSFSIKNAKALAIISKLAIVDSFLLFLGIVLFSVFQMMHISILVLGILVVIEGIAISVIAAVLGHLVQKASKMKDENDLTI</sequence>
<evidence type="ECO:0008006" key="4">
    <source>
        <dbReference type="Google" id="ProtNLM"/>
    </source>
</evidence>
<evidence type="ECO:0000313" key="2">
    <source>
        <dbReference type="EMBL" id="SHM13753.1"/>
    </source>
</evidence>
<feature type="transmembrane region" description="Helical" evidence="1">
    <location>
        <begin position="52"/>
        <end position="71"/>
    </location>
</feature>
<proteinExistence type="predicted"/>
<keyword evidence="1" id="KW-1133">Transmembrane helix</keyword>